<dbReference type="PROSITE" id="PS50110">
    <property type="entry name" value="RESPONSE_REGULATORY"/>
    <property type="match status" value="1"/>
</dbReference>
<protein>
    <recommendedName>
        <fullName evidence="2">Response regulatory domain-containing protein</fullName>
    </recommendedName>
</protein>
<dbReference type="AlphaFoldDB" id="A0A848LMV7"/>
<dbReference type="RefSeq" id="WP_169348215.1">
    <property type="nucleotide sequence ID" value="NZ_JABBJJ010000162.1"/>
</dbReference>
<evidence type="ECO:0000313" key="3">
    <source>
        <dbReference type="EMBL" id="NMO18953.1"/>
    </source>
</evidence>
<keyword evidence="1" id="KW-0597">Phosphoprotein</keyword>
<comment type="caution">
    <text evidence="3">The sequence shown here is derived from an EMBL/GenBank/DDBJ whole genome shotgun (WGS) entry which is preliminary data.</text>
</comment>
<organism evidence="3 4">
    <name type="scientific">Pyxidicoccus fallax</name>
    <dbReference type="NCBI Taxonomy" id="394095"/>
    <lineage>
        <taxon>Bacteria</taxon>
        <taxon>Pseudomonadati</taxon>
        <taxon>Myxococcota</taxon>
        <taxon>Myxococcia</taxon>
        <taxon>Myxococcales</taxon>
        <taxon>Cystobacterineae</taxon>
        <taxon>Myxococcaceae</taxon>
        <taxon>Pyxidicoccus</taxon>
    </lineage>
</organism>
<dbReference type="Proteomes" id="UP000518300">
    <property type="component" value="Unassembled WGS sequence"/>
</dbReference>
<feature type="modified residue" description="4-aspartylphosphate" evidence="1">
    <location>
        <position position="51"/>
    </location>
</feature>
<evidence type="ECO:0000256" key="1">
    <source>
        <dbReference type="PROSITE-ProRule" id="PRU00169"/>
    </source>
</evidence>
<dbReference type="InterPro" id="IPR011006">
    <property type="entry name" value="CheY-like_superfamily"/>
</dbReference>
<reference evidence="3 4" key="1">
    <citation type="submission" date="2020-04" db="EMBL/GenBank/DDBJ databases">
        <title>Draft genome of Pyxidicoccus fallax type strain.</title>
        <authorList>
            <person name="Whitworth D.E."/>
        </authorList>
    </citation>
    <scope>NUCLEOTIDE SEQUENCE [LARGE SCALE GENOMIC DNA]</scope>
    <source>
        <strain evidence="3 4">DSM 14698</strain>
    </source>
</reference>
<keyword evidence="4" id="KW-1185">Reference proteome</keyword>
<proteinExistence type="predicted"/>
<evidence type="ECO:0000313" key="4">
    <source>
        <dbReference type="Proteomes" id="UP000518300"/>
    </source>
</evidence>
<feature type="domain" description="Response regulatory" evidence="2">
    <location>
        <begin position="1"/>
        <end position="117"/>
    </location>
</feature>
<dbReference type="EMBL" id="JABBJJ010000162">
    <property type="protein sequence ID" value="NMO18953.1"/>
    <property type="molecule type" value="Genomic_DNA"/>
</dbReference>
<sequence>MLSDNTRLRDTLTRGLNRHRFEVLATSHTDLGEFLRTPASRRTQVQVLLLDVSEGAASGAARMLSDLRANGVDVPVVAIAAPRDSGELGASPSARNTTVLIKPIDLAELAAELARWTG</sequence>
<gene>
    <name evidence="3" type="ORF">HG543_29415</name>
</gene>
<dbReference type="Gene3D" id="3.40.50.2300">
    <property type="match status" value="1"/>
</dbReference>
<name>A0A848LMV7_9BACT</name>
<dbReference type="GO" id="GO:0000160">
    <property type="term" value="P:phosphorelay signal transduction system"/>
    <property type="evidence" value="ECO:0007669"/>
    <property type="project" value="InterPro"/>
</dbReference>
<dbReference type="SUPFAM" id="SSF52172">
    <property type="entry name" value="CheY-like"/>
    <property type="match status" value="1"/>
</dbReference>
<evidence type="ECO:0000259" key="2">
    <source>
        <dbReference type="PROSITE" id="PS50110"/>
    </source>
</evidence>
<accession>A0A848LMV7</accession>
<dbReference type="InterPro" id="IPR001789">
    <property type="entry name" value="Sig_transdc_resp-reg_receiver"/>
</dbReference>